<evidence type="ECO:0000313" key="3">
    <source>
        <dbReference type="EMBL" id="KIR39485.1"/>
    </source>
</evidence>
<dbReference type="GO" id="GO:0005684">
    <property type="term" value="C:U2-type spliceosomal complex"/>
    <property type="evidence" value="ECO:0007669"/>
    <property type="project" value="TreeGrafter"/>
</dbReference>
<dbReference type="GO" id="GO:0071014">
    <property type="term" value="C:post-mRNA release spliceosomal complex"/>
    <property type="evidence" value="ECO:0007669"/>
    <property type="project" value="TreeGrafter"/>
</dbReference>
<dbReference type="AlphaFoldDB" id="A0A0D0V3G1"/>
<feature type="region of interest" description="Disordered" evidence="2">
    <location>
        <begin position="198"/>
        <end position="219"/>
    </location>
</feature>
<reference evidence="3 4" key="1">
    <citation type="submission" date="2015-01" db="EMBL/GenBank/DDBJ databases">
        <title>The Genome Sequence of Cryptococcus gattii Ram5.</title>
        <authorList>
            <consortium name="The Broad Institute Genomics Platform"/>
            <person name="Cuomo C."/>
            <person name="Litvintseva A."/>
            <person name="Chen Y."/>
            <person name="Heitman J."/>
            <person name="Sun S."/>
            <person name="Springer D."/>
            <person name="Dromer F."/>
            <person name="Young S."/>
            <person name="Zeng Q."/>
            <person name="Gargeya S."/>
            <person name="Abouelleil A."/>
            <person name="Alvarado L."/>
            <person name="Chapman S.B."/>
            <person name="Gainer-Dewar J."/>
            <person name="Goldberg J."/>
            <person name="Griggs A."/>
            <person name="Gujja S."/>
            <person name="Hansen M."/>
            <person name="Howarth C."/>
            <person name="Imamovic A."/>
            <person name="Larimer J."/>
            <person name="Murphy C."/>
            <person name="Naylor J."/>
            <person name="Pearson M."/>
            <person name="Priest M."/>
            <person name="Roberts A."/>
            <person name="Saif S."/>
            <person name="Shea T."/>
            <person name="Sykes S."/>
            <person name="Wortman J."/>
            <person name="Nusbaum C."/>
            <person name="Birren B."/>
        </authorList>
    </citation>
    <scope>NUCLEOTIDE SEQUENCE [LARGE SCALE GENOMIC DNA]</scope>
    <source>
        <strain evidence="3 4">Ram5</strain>
    </source>
</reference>
<protein>
    <submittedName>
        <fullName evidence="3">Unplaced genomic scaffold supercont1.11, whole genome shotgun sequence</fullName>
    </submittedName>
</protein>
<organism evidence="3 4">
    <name type="scientific">Cryptococcus deuterogattii Ram5</name>
    <dbReference type="NCBI Taxonomy" id="1296110"/>
    <lineage>
        <taxon>Eukaryota</taxon>
        <taxon>Fungi</taxon>
        <taxon>Dikarya</taxon>
        <taxon>Basidiomycota</taxon>
        <taxon>Agaricomycotina</taxon>
        <taxon>Tremellomycetes</taxon>
        <taxon>Tremellales</taxon>
        <taxon>Cryptococcaceae</taxon>
        <taxon>Cryptococcus</taxon>
        <taxon>Cryptococcus gattii species complex</taxon>
    </lineage>
</organism>
<dbReference type="HOGENOM" id="CLU_050402_0_1_1"/>
<dbReference type="Pfam" id="PF04502">
    <property type="entry name" value="Saf4_Yju2"/>
    <property type="match status" value="1"/>
</dbReference>
<dbReference type="PANTHER" id="PTHR12111:SF2">
    <property type="entry name" value="SPLICING FACTOR YJU2B-RELATED"/>
    <property type="match status" value="1"/>
</dbReference>
<dbReference type="PANTHER" id="PTHR12111">
    <property type="entry name" value="SPLICING FACTOR YJU2"/>
    <property type="match status" value="1"/>
</dbReference>
<evidence type="ECO:0000256" key="1">
    <source>
        <dbReference type="ARBA" id="ARBA00005595"/>
    </source>
</evidence>
<dbReference type="OrthoDB" id="360327at2759"/>
<keyword evidence="4" id="KW-1185">Reference proteome</keyword>
<dbReference type="InterPro" id="IPR007590">
    <property type="entry name" value="Saf4/Yju2"/>
</dbReference>
<accession>A0A0D0V3G1</accession>
<comment type="similarity">
    <text evidence="1">Belongs to the CWC16 family.</text>
</comment>
<dbReference type="Proteomes" id="UP000053392">
    <property type="component" value="Unassembled WGS sequence"/>
</dbReference>
<name>A0A0D0V3G1_9TREE</name>
<dbReference type="EMBL" id="KN847906">
    <property type="protein sequence ID" value="KIR39485.1"/>
    <property type="molecule type" value="Genomic_DNA"/>
</dbReference>
<proteinExistence type="inferred from homology"/>
<evidence type="ECO:0000256" key="2">
    <source>
        <dbReference type="SAM" id="MobiDB-lite"/>
    </source>
</evidence>
<dbReference type="GO" id="GO:0000398">
    <property type="term" value="P:mRNA splicing, via spliceosome"/>
    <property type="evidence" value="ECO:0007669"/>
    <property type="project" value="InterPro"/>
</dbReference>
<sequence>MQGFNRFELPFNIWCGTCGAHIGAGVRYNAQKRKVGNYYSTPIFAFRCKCHLCSGWFEIRTDPKNAAYVVEEGAKKKDEDWNPEEHGGFRIHDQQEWAKKGTSRLTELTRQSARLSADPYAVSATLRKKFRQEKKIMLEKQDRDDAVKERYGLGEEIDLGDEAVDGGREEWKAGRADKGLHILGSSSLPSSGLPFSVKGVDHSTGQQKGNSKGRLSDSPAHLAEVLRKSTAKKYNPFDSPVIGFGSSSPSSTMLKPQHPKLEVLGSRGRMKEMAISKRKKSVEGRVVSVADDSSGNVSFGLLSGYESD</sequence>
<evidence type="ECO:0000313" key="4">
    <source>
        <dbReference type="Proteomes" id="UP000053392"/>
    </source>
</evidence>
<gene>
    <name evidence="3" type="ORF">I313_04507</name>
</gene>